<gene>
    <name evidence="1" type="ORF">GCM10022204_20870</name>
</gene>
<name>A0ABP7DF34_9ACTN</name>
<sequence length="164" mass="17412">MRPLLLTGPPAAGKSTTARALAAGLPLAAVVDVDDIRQLVVSGHAAPWQGVAGADQQLIGVENAGDLARRFAAAGIDVVIADVLTPDTAARYRAGVPGVLIVHLQVSLTEARRRATRRPVHLTDDEFVLLHSSQPDDRALYDHVIDVDGLDHAAQVEAVRRVWS</sequence>
<evidence type="ECO:0000313" key="1">
    <source>
        <dbReference type="EMBL" id="GAA3703464.1"/>
    </source>
</evidence>
<dbReference type="RefSeq" id="WP_344812284.1">
    <property type="nucleotide sequence ID" value="NZ_BAAAYX010000005.1"/>
</dbReference>
<protein>
    <recommendedName>
        <fullName evidence="3">AAA domain-containing protein</fullName>
    </recommendedName>
</protein>
<comment type="caution">
    <text evidence="1">The sequence shown here is derived from an EMBL/GenBank/DDBJ whole genome shotgun (WGS) entry which is preliminary data.</text>
</comment>
<dbReference type="Proteomes" id="UP001500051">
    <property type="component" value="Unassembled WGS sequence"/>
</dbReference>
<dbReference type="Pfam" id="PF13671">
    <property type="entry name" value="AAA_33"/>
    <property type="match status" value="1"/>
</dbReference>
<reference evidence="2" key="1">
    <citation type="journal article" date="2019" name="Int. J. Syst. Evol. Microbiol.">
        <title>The Global Catalogue of Microorganisms (GCM) 10K type strain sequencing project: providing services to taxonomists for standard genome sequencing and annotation.</title>
        <authorList>
            <consortium name="The Broad Institute Genomics Platform"/>
            <consortium name="The Broad Institute Genome Sequencing Center for Infectious Disease"/>
            <person name="Wu L."/>
            <person name="Ma J."/>
        </authorList>
    </citation>
    <scope>NUCLEOTIDE SEQUENCE [LARGE SCALE GENOMIC DNA]</scope>
    <source>
        <strain evidence="2">JCM 16548</strain>
    </source>
</reference>
<proteinExistence type="predicted"/>
<organism evidence="1 2">
    <name type="scientific">Microlunatus aurantiacus</name>
    <dbReference type="NCBI Taxonomy" id="446786"/>
    <lineage>
        <taxon>Bacteria</taxon>
        <taxon>Bacillati</taxon>
        <taxon>Actinomycetota</taxon>
        <taxon>Actinomycetes</taxon>
        <taxon>Propionibacteriales</taxon>
        <taxon>Propionibacteriaceae</taxon>
        <taxon>Microlunatus</taxon>
    </lineage>
</organism>
<evidence type="ECO:0008006" key="3">
    <source>
        <dbReference type="Google" id="ProtNLM"/>
    </source>
</evidence>
<dbReference type="Gene3D" id="3.40.50.300">
    <property type="entry name" value="P-loop containing nucleotide triphosphate hydrolases"/>
    <property type="match status" value="1"/>
</dbReference>
<keyword evidence="2" id="KW-1185">Reference proteome</keyword>
<accession>A0ABP7DF34</accession>
<evidence type="ECO:0000313" key="2">
    <source>
        <dbReference type="Proteomes" id="UP001500051"/>
    </source>
</evidence>
<dbReference type="SUPFAM" id="SSF52540">
    <property type="entry name" value="P-loop containing nucleoside triphosphate hydrolases"/>
    <property type="match status" value="1"/>
</dbReference>
<dbReference type="InterPro" id="IPR027417">
    <property type="entry name" value="P-loop_NTPase"/>
</dbReference>
<dbReference type="EMBL" id="BAAAYX010000005">
    <property type="protein sequence ID" value="GAA3703464.1"/>
    <property type="molecule type" value="Genomic_DNA"/>
</dbReference>